<accession>A0A0W0FZ23</accession>
<dbReference type="Proteomes" id="UP000054988">
    <property type="component" value="Unassembled WGS sequence"/>
</dbReference>
<organism evidence="3 4">
    <name type="scientific">Moniliophthora roreri</name>
    <name type="common">Frosty pod rot fungus</name>
    <name type="synonym">Monilia roreri</name>
    <dbReference type="NCBI Taxonomy" id="221103"/>
    <lineage>
        <taxon>Eukaryota</taxon>
        <taxon>Fungi</taxon>
        <taxon>Dikarya</taxon>
        <taxon>Basidiomycota</taxon>
        <taxon>Agaricomycotina</taxon>
        <taxon>Agaricomycetes</taxon>
        <taxon>Agaricomycetidae</taxon>
        <taxon>Agaricales</taxon>
        <taxon>Marasmiineae</taxon>
        <taxon>Marasmiaceae</taxon>
        <taxon>Moniliophthora</taxon>
    </lineage>
</organism>
<name>A0A0W0FZ23_MONRR</name>
<reference evidence="3 4" key="1">
    <citation type="submission" date="2015-12" db="EMBL/GenBank/DDBJ databases">
        <title>Draft genome sequence of Moniliophthora roreri, the causal agent of frosty pod rot of cacao.</title>
        <authorList>
            <person name="Aime M.C."/>
            <person name="Diaz-Valderrama J.R."/>
            <person name="Kijpornyongpan T."/>
            <person name="Phillips-Mora W."/>
        </authorList>
    </citation>
    <scope>NUCLEOTIDE SEQUENCE [LARGE SCALE GENOMIC DNA]</scope>
    <source>
        <strain evidence="3 4">MCA 2952</strain>
    </source>
</reference>
<keyword evidence="2" id="KW-0732">Signal</keyword>
<gene>
    <name evidence="3" type="ORF">WG66_5745</name>
</gene>
<dbReference type="AlphaFoldDB" id="A0A0W0FZ23"/>
<evidence type="ECO:0000256" key="1">
    <source>
        <dbReference type="SAM" id="MobiDB-lite"/>
    </source>
</evidence>
<proteinExistence type="predicted"/>
<feature type="region of interest" description="Disordered" evidence="1">
    <location>
        <begin position="27"/>
        <end position="47"/>
    </location>
</feature>
<feature type="signal peptide" evidence="2">
    <location>
        <begin position="1"/>
        <end position="22"/>
    </location>
</feature>
<feature type="chain" id="PRO_5006902197" evidence="2">
    <location>
        <begin position="23"/>
        <end position="82"/>
    </location>
</feature>
<evidence type="ECO:0000313" key="3">
    <source>
        <dbReference type="EMBL" id="KTB41596.1"/>
    </source>
</evidence>
<comment type="caution">
    <text evidence="3">The sequence shown here is derived from an EMBL/GenBank/DDBJ whole genome shotgun (WGS) entry which is preliminary data.</text>
</comment>
<evidence type="ECO:0000313" key="4">
    <source>
        <dbReference type="Proteomes" id="UP000054988"/>
    </source>
</evidence>
<protein>
    <submittedName>
        <fullName evidence="3">Uncharacterized protein</fullName>
    </submittedName>
</protein>
<dbReference type="EMBL" id="LATX01001438">
    <property type="protein sequence ID" value="KTB41596.1"/>
    <property type="molecule type" value="Genomic_DNA"/>
</dbReference>
<sequence length="82" mass="8620">MVRLSVTATLVALTLLLSPAIATPTRETNAQRMARGLPPLPPQSFGEKITGVKATRAQDKRAYPSPSSIYGARAFNPANAAA</sequence>
<evidence type="ECO:0000256" key="2">
    <source>
        <dbReference type="SAM" id="SignalP"/>
    </source>
</evidence>